<accession>A0A518IXZ0</accession>
<reference evidence="2 3" key="1">
    <citation type="submission" date="2019-02" db="EMBL/GenBank/DDBJ databases">
        <title>Deep-cultivation of Planctomycetes and their phenomic and genomic characterization uncovers novel biology.</title>
        <authorList>
            <person name="Wiegand S."/>
            <person name="Jogler M."/>
            <person name="Boedeker C."/>
            <person name="Pinto D."/>
            <person name="Vollmers J."/>
            <person name="Rivas-Marin E."/>
            <person name="Kohn T."/>
            <person name="Peeters S.H."/>
            <person name="Heuer A."/>
            <person name="Rast P."/>
            <person name="Oberbeckmann S."/>
            <person name="Bunk B."/>
            <person name="Jeske O."/>
            <person name="Meyerdierks A."/>
            <person name="Storesund J.E."/>
            <person name="Kallscheuer N."/>
            <person name="Luecker S."/>
            <person name="Lage O.M."/>
            <person name="Pohl T."/>
            <person name="Merkel B.J."/>
            <person name="Hornburger P."/>
            <person name="Mueller R.-W."/>
            <person name="Bruemmer F."/>
            <person name="Labrenz M."/>
            <person name="Spormann A.M."/>
            <person name="Op den Camp H."/>
            <person name="Overmann J."/>
            <person name="Amann R."/>
            <person name="Jetten M.S.M."/>
            <person name="Mascher T."/>
            <person name="Medema M.H."/>
            <person name="Devos D.P."/>
            <person name="Kaster A.-K."/>
            <person name="Ovreas L."/>
            <person name="Rohde M."/>
            <person name="Galperin M.Y."/>
            <person name="Jogler C."/>
        </authorList>
    </citation>
    <scope>NUCLEOTIDE SEQUENCE [LARGE SCALE GENOMIC DNA]</scope>
    <source>
        <strain evidence="2 3">Mal33</strain>
    </source>
</reference>
<dbReference type="InterPro" id="IPR010982">
    <property type="entry name" value="Lambda_DNA-bd_dom_sf"/>
</dbReference>
<proteinExistence type="predicted"/>
<dbReference type="InterPro" id="IPR001387">
    <property type="entry name" value="Cro/C1-type_HTH"/>
</dbReference>
<organism evidence="2 3">
    <name type="scientific">Rosistilla oblonga</name>
    <dbReference type="NCBI Taxonomy" id="2527990"/>
    <lineage>
        <taxon>Bacteria</taxon>
        <taxon>Pseudomonadati</taxon>
        <taxon>Planctomycetota</taxon>
        <taxon>Planctomycetia</taxon>
        <taxon>Pirellulales</taxon>
        <taxon>Pirellulaceae</taxon>
        <taxon>Rosistilla</taxon>
    </lineage>
</organism>
<sequence length="121" mass="13473">MNPSNDKTVGGELLERLGKFTKALEHTNSSADLPAILTVRKVKSSLSPHVYSGQQIKAIRLQLRVSQPVFADYLGLSVATLRDWEQGISQATGPMCRLLEEIERDVPLWAKRLREMAEVGD</sequence>
<dbReference type="PROSITE" id="PS50943">
    <property type="entry name" value="HTH_CROC1"/>
    <property type="match status" value="1"/>
</dbReference>
<gene>
    <name evidence="2" type="ORF">Mal33_39620</name>
</gene>
<evidence type="ECO:0000259" key="1">
    <source>
        <dbReference type="PROSITE" id="PS50943"/>
    </source>
</evidence>
<dbReference type="EMBL" id="CP036318">
    <property type="protein sequence ID" value="QDV57946.1"/>
    <property type="molecule type" value="Genomic_DNA"/>
</dbReference>
<dbReference type="Proteomes" id="UP000316770">
    <property type="component" value="Chromosome"/>
</dbReference>
<evidence type="ECO:0000313" key="2">
    <source>
        <dbReference type="EMBL" id="QDV57946.1"/>
    </source>
</evidence>
<dbReference type="SUPFAM" id="SSF47413">
    <property type="entry name" value="lambda repressor-like DNA-binding domains"/>
    <property type="match status" value="1"/>
</dbReference>
<dbReference type="Gene3D" id="1.10.260.40">
    <property type="entry name" value="lambda repressor-like DNA-binding domains"/>
    <property type="match status" value="1"/>
</dbReference>
<protein>
    <recommendedName>
        <fullName evidence="1">HTH cro/C1-type domain-containing protein</fullName>
    </recommendedName>
</protein>
<dbReference type="CDD" id="cd00093">
    <property type="entry name" value="HTH_XRE"/>
    <property type="match status" value="1"/>
</dbReference>
<dbReference type="RefSeq" id="WP_145291488.1">
    <property type="nucleotide sequence ID" value="NZ_CP036318.1"/>
</dbReference>
<dbReference type="Pfam" id="PF01381">
    <property type="entry name" value="HTH_3"/>
    <property type="match status" value="1"/>
</dbReference>
<keyword evidence="3" id="KW-1185">Reference proteome</keyword>
<dbReference type="GO" id="GO:0003677">
    <property type="term" value="F:DNA binding"/>
    <property type="evidence" value="ECO:0007669"/>
    <property type="project" value="InterPro"/>
</dbReference>
<evidence type="ECO:0000313" key="3">
    <source>
        <dbReference type="Proteomes" id="UP000316770"/>
    </source>
</evidence>
<feature type="domain" description="HTH cro/C1-type" evidence="1">
    <location>
        <begin position="56"/>
        <end position="109"/>
    </location>
</feature>
<dbReference type="AlphaFoldDB" id="A0A518IXZ0"/>
<name>A0A518IXZ0_9BACT</name>